<evidence type="ECO:0000256" key="7">
    <source>
        <dbReference type="ARBA" id="ARBA00022723"/>
    </source>
</evidence>
<evidence type="ECO:0000313" key="15">
    <source>
        <dbReference type="EMBL" id="KIK54332.1"/>
    </source>
</evidence>
<dbReference type="PRINTS" id="PR00463">
    <property type="entry name" value="EP450I"/>
</dbReference>
<comment type="pathway">
    <text evidence="3">Secondary metabolite biosynthesis; terpenoid biosynthesis.</text>
</comment>
<name>A0A0D0C8P0_9AGAR</name>
<dbReference type="SUPFAM" id="SSF48264">
    <property type="entry name" value="Cytochrome P450"/>
    <property type="match status" value="1"/>
</dbReference>
<keyword evidence="12 14" id="KW-0472">Membrane</keyword>
<evidence type="ECO:0000256" key="6">
    <source>
        <dbReference type="ARBA" id="ARBA00022692"/>
    </source>
</evidence>
<comment type="subcellular location">
    <subcellularLocation>
        <location evidence="2">Membrane</location>
    </subcellularLocation>
</comment>
<dbReference type="Pfam" id="PF00067">
    <property type="entry name" value="p450"/>
    <property type="match status" value="1"/>
</dbReference>
<keyword evidence="7 13" id="KW-0479">Metal-binding</keyword>
<dbReference type="InterPro" id="IPR002401">
    <property type="entry name" value="Cyt_P450_E_grp-I"/>
</dbReference>
<dbReference type="GO" id="GO:0020037">
    <property type="term" value="F:heme binding"/>
    <property type="evidence" value="ECO:0007669"/>
    <property type="project" value="InterPro"/>
</dbReference>
<evidence type="ECO:0000256" key="9">
    <source>
        <dbReference type="ARBA" id="ARBA00023002"/>
    </source>
</evidence>
<evidence type="ECO:0000256" key="12">
    <source>
        <dbReference type="ARBA" id="ARBA00023136"/>
    </source>
</evidence>
<evidence type="ECO:0000256" key="13">
    <source>
        <dbReference type="PIRSR" id="PIRSR602401-1"/>
    </source>
</evidence>
<keyword evidence="5 13" id="KW-0349">Heme</keyword>
<keyword evidence="6 14" id="KW-0812">Transmembrane</keyword>
<gene>
    <name evidence="15" type="ORF">GYMLUDRAFT_1023054</name>
</gene>
<dbReference type="GO" id="GO:0005506">
    <property type="term" value="F:iron ion binding"/>
    <property type="evidence" value="ECO:0007669"/>
    <property type="project" value="InterPro"/>
</dbReference>
<dbReference type="OrthoDB" id="10029320at2759"/>
<feature type="binding site" description="axial binding residue" evidence="13">
    <location>
        <position position="478"/>
    </location>
    <ligand>
        <name>heme</name>
        <dbReference type="ChEBI" id="CHEBI:30413"/>
    </ligand>
    <ligandPart>
        <name>Fe</name>
        <dbReference type="ChEBI" id="CHEBI:18248"/>
    </ligandPart>
</feature>
<dbReference type="PANTHER" id="PTHR24305:SF166">
    <property type="entry name" value="CYTOCHROME P450 12A4, MITOCHONDRIAL-RELATED"/>
    <property type="match status" value="1"/>
</dbReference>
<dbReference type="GO" id="GO:0016020">
    <property type="term" value="C:membrane"/>
    <property type="evidence" value="ECO:0007669"/>
    <property type="project" value="UniProtKB-SubCell"/>
</dbReference>
<evidence type="ECO:0000256" key="3">
    <source>
        <dbReference type="ARBA" id="ARBA00004721"/>
    </source>
</evidence>
<evidence type="ECO:0000256" key="1">
    <source>
        <dbReference type="ARBA" id="ARBA00001971"/>
    </source>
</evidence>
<sequence length="531" mass="60522">MFHISVSKLFPESFPILPLIVVPIGLTVYWVLHKLLFYPLFFSPLRNVPGPPLGHPLWGQYGKVVSFQSGLPQQEWAKQYGSVVRVIGPVGKETVMFSRPEALHKIMVKDWLDYPRPSYVRRFLGHITGYGLFTVTGYEHRQMRKAMNPAFSISNLTAQTEMYYDVIQGLVDILTSQVDQKEGKIIRVYEWMSKVTLDIISETAFGYKIDSLHNSHNELAEAYEHLFTLQSGMIFVSLVGALIIPGMRKFLQTEFAYRHRHIFSYIKPIAPLTTIISSIHTIKRVSAQMLQEKLKESIELGMVEGDSELPGKKDIMSILIRAYTRGVGDGYKMNEEVMMAQVLTFLTAGHETLWLLSNDISSQEKLRAEVTPSYSQNPHLDYKSLNDLQWLNCVVMESLRVRPLIPLTVREAGKSDYIDGTYIRKGTLLWIPIRVINTWKEVWGDDAEEFRPDRWLDLPENYDSTFSTFSFIAGPHACIGKTMAIVEMKAVLVALIANFSFEPAFEGQEVEPNMALTMTPADGMPLRVKRI</sequence>
<reference evidence="15 16" key="1">
    <citation type="submission" date="2014-04" db="EMBL/GenBank/DDBJ databases">
        <title>Evolutionary Origins and Diversification of the Mycorrhizal Mutualists.</title>
        <authorList>
            <consortium name="DOE Joint Genome Institute"/>
            <consortium name="Mycorrhizal Genomics Consortium"/>
            <person name="Kohler A."/>
            <person name="Kuo A."/>
            <person name="Nagy L.G."/>
            <person name="Floudas D."/>
            <person name="Copeland A."/>
            <person name="Barry K.W."/>
            <person name="Cichocki N."/>
            <person name="Veneault-Fourrey C."/>
            <person name="LaButti K."/>
            <person name="Lindquist E.A."/>
            <person name="Lipzen A."/>
            <person name="Lundell T."/>
            <person name="Morin E."/>
            <person name="Murat C."/>
            <person name="Riley R."/>
            <person name="Ohm R."/>
            <person name="Sun H."/>
            <person name="Tunlid A."/>
            <person name="Henrissat B."/>
            <person name="Grigoriev I.V."/>
            <person name="Hibbett D.S."/>
            <person name="Martin F."/>
        </authorList>
    </citation>
    <scope>NUCLEOTIDE SEQUENCE [LARGE SCALE GENOMIC DNA]</scope>
    <source>
        <strain evidence="15 16">FD-317 M1</strain>
    </source>
</reference>
<evidence type="ECO:0000256" key="2">
    <source>
        <dbReference type="ARBA" id="ARBA00004370"/>
    </source>
</evidence>
<dbReference type="Proteomes" id="UP000053593">
    <property type="component" value="Unassembled WGS sequence"/>
</dbReference>
<dbReference type="AlphaFoldDB" id="A0A0D0C8P0"/>
<comment type="similarity">
    <text evidence="4">Belongs to the cytochrome P450 family.</text>
</comment>
<keyword evidence="8 14" id="KW-1133">Transmembrane helix</keyword>
<evidence type="ECO:0000256" key="14">
    <source>
        <dbReference type="SAM" id="Phobius"/>
    </source>
</evidence>
<evidence type="ECO:0008006" key="17">
    <source>
        <dbReference type="Google" id="ProtNLM"/>
    </source>
</evidence>
<organism evidence="15 16">
    <name type="scientific">Collybiopsis luxurians FD-317 M1</name>
    <dbReference type="NCBI Taxonomy" id="944289"/>
    <lineage>
        <taxon>Eukaryota</taxon>
        <taxon>Fungi</taxon>
        <taxon>Dikarya</taxon>
        <taxon>Basidiomycota</taxon>
        <taxon>Agaricomycotina</taxon>
        <taxon>Agaricomycetes</taxon>
        <taxon>Agaricomycetidae</taxon>
        <taxon>Agaricales</taxon>
        <taxon>Marasmiineae</taxon>
        <taxon>Omphalotaceae</taxon>
        <taxon>Collybiopsis</taxon>
        <taxon>Collybiopsis luxurians</taxon>
    </lineage>
</organism>
<dbReference type="InterPro" id="IPR001128">
    <property type="entry name" value="Cyt_P450"/>
</dbReference>
<dbReference type="EMBL" id="KN834817">
    <property type="protein sequence ID" value="KIK54332.1"/>
    <property type="molecule type" value="Genomic_DNA"/>
</dbReference>
<dbReference type="GO" id="GO:0004497">
    <property type="term" value="F:monooxygenase activity"/>
    <property type="evidence" value="ECO:0007669"/>
    <property type="project" value="UniProtKB-KW"/>
</dbReference>
<dbReference type="PANTHER" id="PTHR24305">
    <property type="entry name" value="CYTOCHROME P450"/>
    <property type="match status" value="1"/>
</dbReference>
<dbReference type="Gene3D" id="1.10.630.10">
    <property type="entry name" value="Cytochrome P450"/>
    <property type="match status" value="1"/>
</dbReference>
<keyword evidence="10 13" id="KW-0408">Iron</keyword>
<feature type="transmembrane region" description="Helical" evidence="14">
    <location>
        <begin position="14"/>
        <end position="32"/>
    </location>
</feature>
<keyword evidence="16" id="KW-1185">Reference proteome</keyword>
<accession>A0A0D0C8P0</accession>
<dbReference type="GO" id="GO:0016705">
    <property type="term" value="F:oxidoreductase activity, acting on paired donors, with incorporation or reduction of molecular oxygen"/>
    <property type="evidence" value="ECO:0007669"/>
    <property type="project" value="InterPro"/>
</dbReference>
<keyword evidence="9" id="KW-0560">Oxidoreductase</keyword>
<dbReference type="InterPro" id="IPR036396">
    <property type="entry name" value="Cyt_P450_sf"/>
</dbReference>
<evidence type="ECO:0000256" key="4">
    <source>
        <dbReference type="ARBA" id="ARBA00010617"/>
    </source>
</evidence>
<dbReference type="HOGENOM" id="CLU_001570_5_11_1"/>
<evidence type="ECO:0000256" key="10">
    <source>
        <dbReference type="ARBA" id="ARBA00023004"/>
    </source>
</evidence>
<keyword evidence="11" id="KW-0503">Monooxygenase</keyword>
<evidence type="ECO:0000256" key="11">
    <source>
        <dbReference type="ARBA" id="ARBA00023033"/>
    </source>
</evidence>
<comment type="cofactor">
    <cofactor evidence="1 13">
        <name>heme</name>
        <dbReference type="ChEBI" id="CHEBI:30413"/>
    </cofactor>
</comment>
<evidence type="ECO:0000256" key="8">
    <source>
        <dbReference type="ARBA" id="ARBA00022989"/>
    </source>
</evidence>
<evidence type="ECO:0000313" key="16">
    <source>
        <dbReference type="Proteomes" id="UP000053593"/>
    </source>
</evidence>
<dbReference type="InterPro" id="IPR050121">
    <property type="entry name" value="Cytochrome_P450_monoxygenase"/>
</dbReference>
<evidence type="ECO:0000256" key="5">
    <source>
        <dbReference type="ARBA" id="ARBA00022617"/>
    </source>
</evidence>
<protein>
    <recommendedName>
        <fullName evidence="17">Cytochrome P450</fullName>
    </recommendedName>
</protein>
<proteinExistence type="inferred from homology"/>